<dbReference type="Proteomes" id="UP001055879">
    <property type="component" value="Linkage Group LG03"/>
</dbReference>
<sequence length="98" mass="11292">MNIRSGRLIELSPSPGLRARVATILPWMSEIFLLLSHQFSSKLFRLFLIFSIGDRLPLLQIFDCFRDGMMSPDIRSTLFTLDIRSGRLRAFAFARLES</sequence>
<reference evidence="1 2" key="2">
    <citation type="journal article" date="2022" name="Mol. Ecol. Resour.">
        <title>The genomes of chicory, endive, great burdock and yacon provide insights into Asteraceae paleo-polyploidization history and plant inulin production.</title>
        <authorList>
            <person name="Fan W."/>
            <person name="Wang S."/>
            <person name="Wang H."/>
            <person name="Wang A."/>
            <person name="Jiang F."/>
            <person name="Liu H."/>
            <person name="Zhao H."/>
            <person name="Xu D."/>
            <person name="Zhang Y."/>
        </authorList>
    </citation>
    <scope>NUCLEOTIDE SEQUENCE [LARGE SCALE GENOMIC DNA]</scope>
    <source>
        <strain evidence="2">cv. Niubang</strain>
    </source>
</reference>
<protein>
    <submittedName>
        <fullName evidence="1">Uncharacterized protein</fullName>
    </submittedName>
</protein>
<accession>A0ACB9DLR5</accession>
<reference evidence="2" key="1">
    <citation type="journal article" date="2022" name="Mol. Ecol. Resour.">
        <title>The genomes of chicory, endive, great burdock and yacon provide insights into Asteraceae palaeo-polyploidization history and plant inulin production.</title>
        <authorList>
            <person name="Fan W."/>
            <person name="Wang S."/>
            <person name="Wang H."/>
            <person name="Wang A."/>
            <person name="Jiang F."/>
            <person name="Liu H."/>
            <person name="Zhao H."/>
            <person name="Xu D."/>
            <person name="Zhang Y."/>
        </authorList>
    </citation>
    <scope>NUCLEOTIDE SEQUENCE [LARGE SCALE GENOMIC DNA]</scope>
    <source>
        <strain evidence="2">cv. Niubang</strain>
    </source>
</reference>
<evidence type="ECO:0000313" key="2">
    <source>
        <dbReference type="Proteomes" id="UP001055879"/>
    </source>
</evidence>
<gene>
    <name evidence="1" type="ORF">L6452_09897</name>
</gene>
<comment type="caution">
    <text evidence="1">The sequence shown here is derived from an EMBL/GenBank/DDBJ whole genome shotgun (WGS) entry which is preliminary data.</text>
</comment>
<keyword evidence="2" id="KW-1185">Reference proteome</keyword>
<dbReference type="EMBL" id="CM042049">
    <property type="protein sequence ID" value="KAI3747440.1"/>
    <property type="molecule type" value="Genomic_DNA"/>
</dbReference>
<name>A0ACB9DLR5_ARCLA</name>
<organism evidence="1 2">
    <name type="scientific">Arctium lappa</name>
    <name type="common">Greater burdock</name>
    <name type="synonym">Lappa major</name>
    <dbReference type="NCBI Taxonomy" id="4217"/>
    <lineage>
        <taxon>Eukaryota</taxon>
        <taxon>Viridiplantae</taxon>
        <taxon>Streptophyta</taxon>
        <taxon>Embryophyta</taxon>
        <taxon>Tracheophyta</taxon>
        <taxon>Spermatophyta</taxon>
        <taxon>Magnoliopsida</taxon>
        <taxon>eudicotyledons</taxon>
        <taxon>Gunneridae</taxon>
        <taxon>Pentapetalae</taxon>
        <taxon>asterids</taxon>
        <taxon>campanulids</taxon>
        <taxon>Asterales</taxon>
        <taxon>Asteraceae</taxon>
        <taxon>Carduoideae</taxon>
        <taxon>Cardueae</taxon>
        <taxon>Arctiinae</taxon>
        <taxon>Arctium</taxon>
    </lineage>
</organism>
<proteinExistence type="predicted"/>
<evidence type="ECO:0000313" key="1">
    <source>
        <dbReference type="EMBL" id="KAI3747440.1"/>
    </source>
</evidence>